<evidence type="ECO:0000256" key="2">
    <source>
        <dbReference type="ARBA" id="ARBA00022840"/>
    </source>
</evidence>
<evidence type="ECO:0000313" key="7">
    <source>
        <dbReference type="Proteomes" id="UP000010846"/>
    </source>
</evidence>
<dbReference type="PROSITE" id="PS50005">
    <property type="entry name" value="TPR"/>
    <property type="match status" value="1"/>
</dbReference>
<feature type="domain" description="Orc1-like AAA ATPase" evidence="5">
    <location>
        <begin position="143"/>
        <end position="301"/>
    </location>
</feature>
<dbReference type="GO" id="GO:0005737">
    <property type="term" value="C:cytoplasm"/>
    <property type="evidence" value="ECO:0007669"/>
    <property type="project" value="TreeGrafter"/>
</dbReference>
<dbReference type="GeneID" id="14376933"/>
<organism evidence="6 7">
    <name type="scientific">Halovivax ruber (strain DSM 18193 / JCM 13892 / XH-70)</name>
    <dbReference type="NCBI Taxonomy" id="797302"/>
    <lineage>
        <taxon>Archaea</taxon>
        <taxon>Methanobacteriati</taxon>
        <taxon>Methanobacteriota</taxon>
        <taxon>Stenosarchaea group</taxon>
        <taxon>Halobacteria</taxon>
        <taxon>Halobacteriales</taxon>
        <taxon>Natrialbaceae</taxon>
        <taxon>Halovivax</taxon>
    </lineage>
</organism>
<keyword evidence="2" id="KW-0067">ATP-binding</keyword>
<protein>
    <submittedName>
        <fullName evidence="6">Tetratricopeptide repeat protein</fullName>
    </submittedName>
</protein>
<dbReference type="PANTHER" id="PTHR16305">
    <property type="entry name" value="TESTICULAR SOLUBLE ADENYLYL CYCLASE"/>
    <property type="match status" value="1"/>
</dbReference>
<dbReference type="InterPro" id="IPR019734">
    <property type="entry name" value="TPR_rpt"/>
</dbReference>
<proteinExistence type="predicted"/>
<dbReference type="Proteomes" id="UP000010846">
    <property type="component" value="Chromosome"/>
</dbReference>
<dbReference type="InterPro" id="IPR036390">
    <property type="entry name" value="WH_DNA-bd_sf"/>
</dbReference>
<feature type="repeat" description="TPR" evidence="3">
    <location>
        <begin position="727"/>
        <end position="760"/>
    </location>
</feature>
<gene>
    <name evidence="6" type="ordered locus">Halru_2425</name>
</gene>
<name>L0IG98_HALRX</name>
<dbReference type="SUPFAM" id="SSF46785">
    <property type="entry name" value="Winged helix' DNA-binding domain"/>
    <property type="match status" value="1"/>
</dbReference>
<dbReference type="Gene3D" id="1.25.40.10">
    <property type="entry name" value="Tetratricopeptide repeat domain"/>
    <property type="match status" value="3"/>
</dbReference>
<dbReference type="GO" id="GO:0004016">
    <property type="term" value="F:adenylate cyclase activity"/>
    <property type="evidence" value="ECO:0007669"/>
    <property type="project" value="TreeGrafter"/>
</dbReference>
<sequence>MDHSLADLVCLYLAADPASEHDGSRAETESPAAPVDIATGIGIDPADISSRLGVFEALTGLVTDGFLTETVQRTAAGYERTVYELTDSGRARARDVRRTLDSPPDTDREEYQPAAGIDWQENDVYSPPRPVEPNDGGEPDETRFVGREAELEFLYSALSSIHRRGGRTLFVTGDRGVGKSTLCARVIEQARERDVAVGRARCSRDADEPYGPLRRAIDRAFDEPVPDALIDPPAATLDDGASIAARRSGLLGHVADAVCDRVIDRPTLLVVDDLHNAGASTLALFERIATASAAWVYPLMLVGVYRPRAVGDAAPLAAMRARLSTDVRIDDQVVEPFERAETARLVRLARGPDVSTQLVDRIHETAGGNPLFVAETLAGLAESGATTDPTAAADSAGPATSLELPAAPERAIERRLEPLDDAGWAVIEAAAILGHRIEPDVLRSIVSLPESDVSAYVRLLVDARFLDRTDDGETLTFPSEVVRETVVDSTAPDRRRELHGRAADALVDTDAPPATIAHHCAEADASSRAIEYFERAAQRAHRRYAGSNAIELYERALDLATQIDETRRVADLQLALGETRFVRGEYELAAEHFVAARDGATDATNSARAHHRLAEILVKRGDVDRGIETATAGLGAVTDDVPAADRCRLHRVLGWGLIQRGELADARDAFEQQAAVAADAADDSLLALADHDRGTLAGMTGEIECAEAKLAAAAAAFDRLDDPNLRAKSLTNLALVYRRSGRLDDALAANDRALAIQREYGYLETLPDSLLNQAELQYARGDLALATDSYEAAIDAAMDSGRDERAAKARTNLSQVLTERGRLGLAFRRCQAAIDAFDRLGASDGLVLAYTARAAINRCAGEFENARADAERALSLARDLGNDDRVAAARNALGLVARSTGEVTDALAHHEAAASLSADGGADVAAMTYRLEAIADRLADPERDSADELASLARTVVDEADERVLAARASTRYGRACRRCGAFEAAQRALDEACEAQEALGAVVDRCETLLARCALELDTDRPGEAANSLSVANGVIQEYGLAMYSERVDQLHRRLE</sequence>
<feature type="compositionally biased region" description="Basic and acidic residues" evidence="4">
    <location>
        <begin position="94"/>
        <end position="111"/>
    </location>
</feature>
<dbReference type="HOGENOM" id="CLU_289801_0_0_2"/>
<dbReference type="KEGG" id="hru:Halru_2425"/>
<dbReference type="SMART" id="SM00028">
    <property type="entry name" value="TPR"/>
    <property type="match status" value="8"/>
</dbReference>
<reference evidence="6" key="1">
    <citation type="submission" date="2011-09" db="EMBL/GenBank/DDBJ databases">
        <title>Complete sequence of Halovivax ruber XH-70.</title>
        <authorList>
            <consortium name="US DOE Joint Genome Institute"/>
            <person name="Lucas S."/>
            <person name="Han J."/>
            <person name="Lapidus A."/>
            <person name="Cheng J.-F."/>
            <person name="Goodwin L."/>
            <person name="Pitluck S."/>
            <person name="Peters L."/>
            <person name="Mikhailova N."/>
            <person name="Davenport K."/>
            <person name="Detter J.C."/>
            <person name="Han C."/>
            <person name="Tapia R."/>
            <person name="Land M."/>
            <person name="Hauser L."/>
            <person name="Kyrpides N."/>
            <person name="Ivanova N."/>
            <person name="Pagani I."/>
            <person name="Sproer C."/>
            <person name="Anderson I."/>
            <person name="Woyke T."/>
        </authorList>
    </citation>
    <scope>NUCLEOTIDE SEQUENCE</scope>
    <source>
        <strain evidence="6">XH-70</strain>
    </source>
</reference>
<feature type="region of interest" description="Disordered" evidence="4">
    <location>
        <begin position="94"/>
        <end position="140"/>
    </location>
</feature>
<dbReference type="Gene3D" id="3.40.50.300">
    <property type="entry name" value="P-loop containing nucleotide triphosphate hydrolases"/>
    <property type="match status" value="1"/>
</dbReference>
<dbReference type="EMBL" id="CP003050">
    <property type="protein sequence ID" value="AGB17007.1"/>
    <property type="molecule type" value="Genomic_DNA"/>
</dbReference>
<dbReference type="Pfam" id="PF13191">
    <property type="entry name" value="AAA_16"/>
    <property type="match status" value="1"/>
</dbReference>
<dbReference type="InterPro" id="IPR011990">
    <property type="entry name" value="TPR-like_helical_dom_sf"/>
</dbReference>
<evidence type="ECO:0000313" key="6">
    <source>
        <dbReference type="EMBL" id="AGB17007.1"/>
    </source>
</evidence>
<dbReference type="GO" id="GO:0005524">
    <property type="term" value="F:ATP binding"/>
    <property type="evidence" value="ECO:0007669"/>
    <property type="project" value="UniProtKB-KW"/>
</dbReference>
<evidence type="ECO:0000259" key="5">
    <source>
        <dbReference type="Pfam" id="PF13191"/>
    </source>
</evidence>
<evidence type="ECO:0000256" key="3">
    <source>
        <dbReference type="PROSITE-ProRule" id="PRU00339"/>
    </source>
</evidence>
<keyword evidence="3" id="KW-0802">TPR repeat</keyword>
<accession>L0IG98</accession>
<dbReference type="SUPFAM" id="SSF48452">
    <property type="entry name" value="TPR-like"/>
    <property type="match status" value="3"/>
</dbReference>
<evidence type="ECO:0000256" key="4">
    <source>
        <dbReference type="SAM" id="MobiDB-lite"/>
    </source>
</evidence>
<evidence type="ECO:0000256" key="1">
    <source>
        <dbReference type="ARBA" id="ARBA00022741"/>
    </source>
</evidence>
<dbReference type="RefSeq" id="WP_015301610.1">
    <property type="nucleotide sequence ID" value="NC_019964.1"/>
</dbReference>
<keyword evidence="1" id="KW-0547">Nucleotide-binding</keyword>
<dbReference type="eggNOG" id="arCOG02100">
    <property type="taxonomic scope" value="Archaea"/>
</dbReference>
<dbReference type="eggNOG" id="arCOG03409">
    <property type="taxonomic scope" value="Archaea"/>
</dbReference>
<dbReference type="SUPFAM" id="SSF52540">
    <property type="entry name" value="P-loop containing nucleoside triphosphate hydrolases"/>
    <property type="match status" value="1"/>
</dbReference>
<dbReference type="InterPro" id="IPR041664">
    <property type="entry name" value="AAA_16"/>
</dbReference>
<keyword evidence="7" id="KW-1185">Reference proteome</keyword>
<dbReference type="PANTHER" id="PTHR16305:SF28">
    <property type="entry name" value="GUANYLATE CYCLASE DOMAIN-CONTAINING PROTEIN"/>
    <property type="match status" value="1"/>
</dbReference>
<dbReference type="AlphaFoldDB" id="L0IG98"/>
<dbReference type="InterPro" id="IPR027417">
    <property type="entry name" value="P-loop_NTPase"/>
</dbReference>
<dbReference type="eggNOG" id="arCOG03045">
    <property type="taxonomic scope" value="Archaea"/>
</dbReference>
<dbReference type="STRING" id="797302.Halru_2425"/>